<evidence type="ECO:0000256" key="1">
    <source>
        <dbReference type="ARBA" id="ARBA00004141"/>
    </source>
</evidence>
<dbReference type="Gene3D" id="1.25.40.20">
    <property type="entry name" value="Ankyrin repeat-containing domain"/>
    <property type="match status" value="2"/>
</dbReference>
<dbReference type="EMBL" id="ML119831">
    <property type="protein sequence ID" value="RPA73154.1"/>
    <property type="molecule type" value="Genomic_DNA"/>
</dbReference>
<keyword evidence="3" id="KW-0677">Repeat</keyword>
<evidence type="ECO:0000256" key="2">
    <source>
        <dbReference type="ARBA" id="ARBA00022692"/>
    </source>
</evidence>
<dbReference type="InterPro" id="IPR045863">
    <property type="entry name" value="CorA_TM1_TM2"/>
</dbReference>
<evidence type="ECO:0000256" key="4">
    <source>
        <dbReference type="ARBA" id="ARBA00022989"/>
    </source>
</evidence>
<dbReference type="Gene3D" id="1.20.58.340">
    <property type="entry name" value="Magnesium transport protein CorA, transmembrane region"/>
    <property type="match status" value="1"/>
</dbReference>
<accession>A0A3N4HU06</accession>
<feature type="repeat" description="ANK" evidence="7">
    <location>
        <begin position="507"/>
        <end position="541"/>
    </location>
</feature>
<evidence type="ECO:0000313" key="11">
    <source>
        <dbReference type="Proteomes" id="UP000275078"/>
    </source>
</evidence>
<keyword evidence="2 9" id="KW-0812">Transmembrane</keyword>
<sequence length="1057" mass="118589">MRAVLASGPDRLSKKSPCFDPELDSKVIINAMAPPVATVASVPESAVQEVGRISGTSMKKEEVIAKLAQFEWEEEDLLKVKLEEDDLKIREIYGKILYDAIGYSKHDSEIAALLCDAGAALDGWYRAGTGVSKEAVIGKAIRHNRDDVVRLLLKTGLDGNCAVWRLKVEGRSEVLIPGLLVATNRDFTRTPNAYTIMHLLDAGANVNGSYRGGNGATPIHNVICGYLRSEGTDSLDTAIKVIKMLIDAGADVNIASPGRNQSPETPLQRAMDVGRAELIDLLLQAGANIRSDIRCLIRFSRTTDLLAKYNFDYNNYKEVITLLLHAGVHVNTDGFHQFSVLQHAVAMSIHPASGNEVVKLLLDHGADVRKQGDYYGSPLLAVFVGIKKWDTEGKMLIKAKDVVQLLIQRGASIFESARAGSLEGRTFFQCILQFDFETEESLIELLNSELESKKPDEEEMKLFFETQNDAGQTVLHLLVKKSFLEVITRLCSYRAPTRTALELQDMDGRNILHYAIDYGKLNSEVVSWLLARIRDTDARMNSEDITGKTPWTKAFTAFAELEKRTYMQYRECVRSLEGVMELASEAKNLDHVTVSMWFDSNLDTDEEHSVAVQFLTSDDGHMHMEFEFLTQRSSNMAFWNFESNPELYVNAWNVPGHNRKGDLVNGRGPILIIVKGSSIPDIHKLTAWKCTQWLRKGDRSPYQGMQHTLPSPAALRQKRREYCSVILNSLNFLLTLLDFLEFTFVLPVLDIRTGLDSTGQLQDALSSLATQKPIVWLMRKPDEHASQKSDKTSEAVGKQPLLATSAIVATILPPAFPTVAIELFPLFVKSVKAEWIAAFNASEEKLRDLRSMILDARGRNPELIRDLLYHATLWDAFESLAVKQIEALNTLHNAYFMKQWSDILRLDEFPETDSLLEEFKTGIEDLDKFCQKRIEILKVKSQENIQLEFSLTSITEAQTSTSMSISMKRLTWLTSLFGMNVDILEKSPHWWLYLPITAAAIIIVLLLWMVFKRMEGRFDTMLKRFSGASPLRQGGTGMDEEQSVELLSRSNTAAANS</sequence>
<dbReference type="PANTHER" id="PTHR24180">
    <property type="entry name" value="CYCLIN-DEPENDENT KINASE INHIBITOR 2C-RELATED"/>
    <property type="match status" value="1"/>
</dbReference>
<feature type="compositionally biased region" description="Polar residues" evidence="8">
    <location>
        <begin position="1048"/>
        <end position="1057"/>
    </location>
</feature>
<evidence type="ECO:0000256" key="7">
    <source>
        <dbReference type="PROSITE-ProRule" id="PRU00023"/>
    </source>
</evidence>
<dbReference type="Pfam" id="PF12796">
    <property type="entry name" value="Ank_2"/>
    <property type="match status" value="1"/>
</dbReference>
<keyword evidence="11" id="KW-1185">Reference proteome</keyword>
<dbReference type="SUPFAM" id="SSF48403">
    <property type="entry name" value="Ankyrin repeat"/>
    <property type="match status" value="1"/>
</dbReference>
<feature type="repeat" description="ANK" evidence="7">
    <location>
        <begin position="262"/>
        <end position="294"/>
    </location>
</feature>
<dbReference type="STRING" id="1160509.A0A3N4HU06"/>
<dbReference type="Proteomes" id="UP000275078">
    <property type="component" value="Unassembled WGS sequence"/>
</dbReference>
<comment type="subcellular location">
    <subcellularLocation>
        <location evidence="1">Membrane</location>
        <topology evidence="1">Multi-pass membrane protein</topology>
    </subcellularLocation>
</comment>
<dbReference type="PROSITE" id="PS50297">
    <property type="entry name" value="ANK_REP_REGION"/>
    <property type="match status" value="1"/>
</dbReference>
<dbReference type="AlphaFoldDB" id="A0A3N4HU06"/>
<dbReference type="OrthoDB" id="5415345at2759"/>
<evidence type="ECO:0000313" key="10">
    <source>
        <dbReference type="EMBL" id="RPA73154.1"/>
    </source>
</evidence>
<keyword evidence="5 7" id="KW-0040">ANK repeat</keyword>
<evidence type="ECO:0000256" key="9">
    <source>
        <dbReference type="SAM" id="Phobius"/>
    </source>
</evidence>
<dbReference type="InterPro" id="IPR002110">
    <property type="entry name" value="Ankyrin_rpt"/>
</dbReference>
<dbReference type="InterPro" id="IPR051637">
    <property type="entry name" value="Ank_repeat_dom-contain_49"/>
</dbReference>
<organism evidence="10 11">
    <name type="scientific">Ascobolus immersus RN42</name>
    <dbReference type="NCBI Taxonomy" id="1160509"/>
    <lineage>
        <taxon>Eukaryota</taxon>
        <taxon>Fungi</taxon>
        <taxon>Dikarya</taxon>
        <taxon>Ascomycota</taxon>
        <taxon>Pezizomycotina</taxon>
        <taxon>Pezizomycetes</taxon>
        <taxon>Pezizales</taxon>
        <taxon>Ascobolaceae</taxon>
        <taxon>Ascobolus</taxon>
    </lineage>
</organism>
<proteinExistence type="predicted"/>
<protein>
    <submittedName>
        <fullName evidence="10">Ankyrin</fullName>
    </submittedName>
</protein>
<evidence type="ECO:0000256" key="5">
    <source>
        <dbReference type="ARBA" id="ARBA00023043"/>
    </source>
</evidence>
<name>A0A3N4HU06_ASCIM</name>
<evidence type="ECO:0000256" key="6">
    <source>
        <dbReference type="ARBA" id="ARBA00023136"/>
    </source>
</evidence>
<gene>
    <name evidence="10" type="ORF">BJ508DRAFT_314053</name>
</gene>
<keyword evidence="4 9" id="KW-1133">Transmembrane helix</keyword>
<evidence type="ECO:0000256" key="3">
    <source>
        <dbReference type="ARBA" id="ARBA00022737"/>
    </source>
</evidence>
<feature type="region of interest" description="Disordered" evidence="8">
    <location>
        <begin position="1031"/>
        <end position="1057"/>
    </location>
</feature>
<feature type="transmembrane region" description="Helical" evidence="9">
    <location>
        <begin position="990"/>
        <end position="1011"/>
    </location>
</feature>
<dbReference type="PROSITE" id="PS50088">
    <property type="entry name" value="ANK_REPEAT"/>
    <property type="match status" value="2"/>
</dbReference>
<evidence type="ECO:0000256" key="8">
    <source>
        <dbReference type="SAM" id="MobiDB-lite"/>
    </source>
</evidence>
<dbReference type="GO" id="GO:0016020">
    <property type="term" value="C:membrane"/>
    <property type="evidence" value="ECO:0007669"/>
    <property type="project" value="UniProtKB-SubCell"/>
</dbReference>
<keyword evidence="6 9" id="KW-0472">Membrane</keyword>
<reference evidence="10 11" key="1">
    <citation type="journal article" date="2018" name="Nat. Ecol. Evol.">
        <title>Pezizomycetes genomes reveal the molecular basis of ectomycorrhizal truffle lifestyle.</title>
        <authorList>
            <person name="Murat C."/>
            <person name="Payen T."/>
            <person name="Noel B."/>
            <person name="Kuo A."/>
            <person name="Morin E."/>
            <person name="Chen J."/>
            <person name="Kohler A."/>
            <person name="Krizsan K."/>
            <person name="Balestrini R."/>
            <person name="Da Silva C."/>
            <person name="Montanini B."/>
            <person name="Hainaut M."/>
            <person name="Levati E."/>
            <person name="Barry K.W."/>
            <person name="Belfiori B."/>
            <person name="Cichocki N."/>
            <person name="Clum A."/>
            <person name="Dockter R.B."/>
            <person name="Fauchery L."/>
            <person name="Guy J."/>
            <person name="Iotti M."/>
            <person name="Le Tacon F."/>
            <person name="Lindquist E.A."/>
            <person name="Lipzen A."/>
            <person name="Malagnac F."/>
            <person name="Mello A."/>
            <person name="Molinier V."/>
            <person name="Miyauchi S."/>
            <person name="Poulain J."/>
            <person name="Riccioni C."/>
            <person name="Rubini A."/>
            <person name="Sitrit Y."/>
            <person name="Splivallo R."/>
            <person name="Traeger S."/>
            <person name="Wang M."/>
            <person name="Zifcakova L."/>
            <person name="Wipf D."/>
            <person name="Zambonelli A."/>
            <person name="Paolocci F."/>
            <person name="Nowrousian M."/>
            <person name="Ottonello S."/>
            <person name="Baldrian P."/>
            <person name="Spatafora J.W."/>
            <person name="Henrissat B."/>
            <person name="Nagy L.G."/>
            <person name="Aury J.M."/>
            <person name="Wincker P."/>
            <person name="Grigoriev I.V."/>
            <person name="Bonfante P."/>
            <person name="Martin F.M."/>
        </authorList>
    </citation>
    <scope>NUCLEOTIDE SEQUENCE [LARGE SCALE GENOMIC DNA]</scope>
    <source>
        <strain evidence="10 11">RN42</strain>
    </source>
</reference>
<dbReference type="SUPFAM" id="SSF144083">
    <property type="entry name" value="Magnesium transport protein CorA, transmembrane region"/>
    <property type="match status" value="1"/>
</dbReference>
<dbReference type="PANTHER" id="PTHR24180:SF45">
    <property type="entry name" value="POLY [ADP-RIBOSE] POLYMERASE TANKYRASE"/>
    <property type="match status" value="1"/>
</dbReference>
<dbReference type="SMART" id="SM00248">
    <property type="entry name" value="ANK"/>
    <property type="match status" value="7"/>
</dbReference>
<dbReference type="InterPro" id="IPR036770">
    <property type="entry name" value="Ankyrin_rpt-contain_sf"/>
</dbReference>